<dbReference type="InterPro" id="IPR025241">
    <property type="entry name" value="DUF4190"/>
</dbReference>
<keyword evidence="2" id="KW-0472">Membrane</keyword>
<feature type="domain" description="DUF4190" evidence="3">
    <location>
        <begin position="276"/>
        <end position="332"/>
    </location>
</feature>
<keyword evidence="2" id="KW-0812">Transmembrane</keyword>
<evidence type="ECO:0000313" key="5">
    <source>
        <dbReference type="Proteomes" id="UP001059836"/>
    </source>
</evidence>
<feature type="compositionally biased region" description="Low complexity" evidence="1">
    <location>
        <begin position="72"/>
        <end position="82"/>
    </location>
</feature>
<keyword evidence="5" id="KW-1185">Reference proteome</keyword>
<evidence type="ECO:0000259" key="3">
    <source>
        <dbReference type="Pfam" id="PF13828"/>
    </source>
</evidence>
<feature type="compositionally biased region" description="Pro residues" evidence="1">
    <location>
        <begin position="175"/>
        <end position="192"/>
    </location>
</feature>
<reference evidence="4" key="1">
    <citation type="journal article" date="2021" name="Nat. Microbiol.">
        <title>Cocultivation of an ultrasmall environmental parasitic bacterium with lytic ability against bacteria associated with wastewater foams.</title>
        <authorList>
            <person name="Batinovic S."/>
            <person name="Rose J.J.A."/>
            <person name="Ratcliffe J."/>
            <person name="Seviour R.J."/>
            <person name="Petrovski S."/>
        </authorList>
    </citation>
    <scope>NUCLEOTIDE SEQUENCE</scope>
    <source>
        <strain evidence="4">CON9</strain>
    </source>
</reference>
<feature type="region of interest" description="Disordered" evidence="1">
    <location>
        <begin position="1"/>
        <end position="242"/>
    </location>
</feature>
<organism evidence="4 5">
    <name type="scientific">Gordonia pseudamarae</name>
    <dbReference type="NCBI Taxonomy" id="2831662"/>
    <lineage>
        <taxon>Bacteria</taxon>
        <taxon>Bacillati</taxon>
        <taxon>Actinomycetota</taxon>
        <taxon>Actinomycetes</taxon>
        <taxon>Mycobacteriales</taxon>
        <taxon>Gordoniaceae</taxon>
        <taxon>Gordonia</taxon>
    </lineage>
</organism>
<evidence type="ECO:0000313" key="4">
    <source>
        <dbReference type="EMBL" id="QHN33558.1"/>
    </source>
</evidence>
<feature type="transmembrane region" description="Helical" evidence="2">
    <location>
        <begin position="320"/>
        <end position="339"/>
    </location>
</feature>
<feature type="compositionally biased region" description="Pro residues" evidence="1">
    <location>
        <begin position="120"/>
        <end position="144"/>
    </location>
</feature>
<feature type="compositionally biased region" description="Pro residues" evidence="1">
    <location>
        <begin position="83"/>
        <end position="92"/>
    </location>
</feature>
<evidence type="ECO:0000256" key="1">
    <source>
        <dbReference type="SAM" id="MobiDB-lite"/>
    </source>
</evidence>
<name>A0ABX6IC28_9ACTN</name>
<keyword evidence="2" id="KW-1133">Transmembrane helix</keyword>
<dbReference type="EMBL" id="CP045809">
    <property type="protein sequence ID" value="QHN33558.1"/>
    <property type="molecule type" value="Genomic_DNA"/>
</dbReference>
<feature type="transmembrane region" description="Helical" evidence="2">
    <location>
        <begin position="276"/>
        <end position="299"/>
    </location>
</feature>
<accession>A0ABX6IC28</accession>
<sequence>MIADQQGQPDDPRPADGGAPSARPGSDPSAGTAPSARTQAPWEREHAPLTDNRPAAAGDAPLAGQRARWNSGGPAPQQGPAQGRPPGPPPGHRPQGAPGAPVSGPPANTRYRMPGQQQRPPQPPGRRPLPPRAAPPHPGPPQPGRGPNDLNQPGRGPNDLGRPGSGQYRQARPPQGGPVPQSRPVPQQPPETPHIAHEDASEASPTIERAVAGVSPDLRGDSHYGDSDALGSDHATRDVGDVEEMRVATERARAGRTAPAGNTPAGNTPAAGTNTLSIVALVLSVLGVTAPIGVYLAYSSLRTIRDTGELGTPFAVAAKWLGWLWITAFVLAAIGYFWIGSQGG</sequence>
<dbReference type="RefSeq" id="WP_213245695.1">
    <property type="nucleotide sequence ID" value="NZ_CP045806.1"/>
</dbReference>
<proteinExistence type="predicted"/>
<feature type="compositionally biased region" description="Low complexity" evidence="1">
    <location>
        <begin position="1"/>
        <end position="26"/>
    </location>
</feature>
<dbReference type="Proteomes" id="UP001059836">
    <property type="component" value="Chromosome"/>
</dbReference>
<protein>
    <submittedName>
        <fullName evidence="4">DUF4190 domain-containing protein</fullName>
    </submittedName>
</protein>
<gene>
    <name evidence="4" type="ORF">GII31_00180</name>
</gene>
<dbReference type="Pfam" id="PF13828">
    <property type="entry name" value="DUF4190"/>
    <property type="match status" value="1"/>
</dbReference>
<evidence type="ECO:0000256" key="2">
    <source>
        <dbReference type="SAM" id="Phobius"/>
    </source>
</evidence>
<feature type="compositionally biased region" description="Low complexity" evidence="1">
    <location>
        <begin position="93"/>
        <end position="107"/>
    </location>
</feature>